<dbReference type="Proteomes" id="UP000663854">
    <property type="component" value="Unassembled WGS sequence"/>
</dbReference>
<organism evidence="2 4">
    <name type="scientific">Rotaria sordida</name>
    <dbReference type="NCBI Taxonomy" id="392033"/>
    <lineage>
        <taxon>Eukaryota</taxon>
        <taxon>Metazoa</taxon>
        <taxon>Spiralia</taxon>
        <taxon>Gnathifera</taxon>
        <taxon>Rotifera</taxon>
        <taxon>Eurotatoria</taxon>
        <taxon>Bdelloidea</taxon>
        <taxon>Philodinida</taxon>
        <taxon>Philodinidae</taxon>
        <taxon>Rotaria</taxon>
    </lineage>
</organism>
<reference evidence="2" key="1">
    <citation type="submission" date="2021-02" db="EMBL/GenBank/DDBJ databases">
        <authorList>
            <person name="Nowell W R."/>
        </authorList>
    </citation>
    <scope>NUCLEOTIDE SEQUENCE</scope>
</reference>
<protein>
    <submittedName>
        <fullName evidence="2">Uncharacterized protein</fullName>
    </submittedName>
</protein>
<dbReference type="EMBL" id="CAJNOH010004609">
    <property type="protein sequence ID" value="CAF1374723.1"/>
    <property type="molecule type" value="Genomic_DNA"/>
</dbReference>
<sequence>MPTYLALVLFVLILVLQQTIHVKSFVSPLRRDNHEIRRLHAIRPLRAPLMGRSLSPVISINADDDNFINDISNNTKFIDDELVFLAKRRQGGAPLYGRRWIRNRRRGPLYG</sequence>
<dbReference type="AlphaFoldDB" id="A0A815J5P2"/>
<keyword evidence="5" id="KW-1185">Reference proteome</keyword>
<gene>
    <name evidence="3" type="ORF">JXQ802_LOCUS49659</name>
    <name evidence="2" type="ORF">PYM288_LOCUS33543</name>
</gene>
<comment type="caution">
    <text evidence="2">The sequence shown here is derived from an EMBL/GenBank/DDBJ whole genome shotgun (WGS) entry which is preliminary data.</text>
</comment>
<evidence type="ECO:0000313" key="3">
    <source>
        <dbReference type="EMBL" id="CAF1613304.1"/>
    </source>
</evidence>
<evidence type="ECO:0000313" key="5">
    <source>
        <dbReference type="Proteomes" id="UP000663870"/>
    </source>
</evidence>
<dbReference type="Proteomes" id="UP000663870">
    <property type="component" value="Unassembled WGS sequence"/>
</dbReference>
<evidence type="ECO:0000313" key="2">
    <source>
        <dbReference type="EMBL" id="CAF1374723.1"/>
    </source>
</evidence>
<dbReference type="EMBL" id="CAJNOL010006052">
    <property type="protein sequence ID" value="CAF1613304.1"/>
    <property type="molecule type" value="Genomic_DNA"/>
</dbReference>
<accession>A0A815J5P2</accession>
<proteinExistence type="predicted"/>
<feature type="signal peptide" evidence="1">
    <location>
        <begin position="1"/>
        <end position="17"/>
    </location>
</feature>
<keyword evidence="1" id="KW-0732">Signal</keyword>
<feature type="chain" id="PRO_5036227835" evidence="1">
    <location>
        <begin position="18"/>
        <end position="111"/>
    </location>
</feature>
<evidence type="ECO:0000256" key="1">
    <source>
        <dbReference type="SAM" id="SignalP"/>
    </source>
</evidence>
<name>A0A815J5P2_9BILA</name>
<evidence type="ECO:0000313" key="4">
    <source>
        <dbReference type="Proteomes" id="UP000663854"/>
    </source>
</evidence>